<evidence type="ECO:0000313" key="4">
    <source>
        <dbReference type="Proteomes" id="UP000054144"/>
    </source>
</evidence>
<accession>A0A0D7ABL1</accession>
<feature type="compositionally biased region" description="Basic and acidic residues" evidence="1">
    <location>
        <begin position="17"/>
        <end position="26"/>
    </location>
</feature>
<dbReference type="EMBL" id="KN881851">
    <property type="protein sequence ID" value="KIY48233.1"/>
    <property type="molecule type" value="Genomic_DNA"/>
</dbReference>
<dbReference type="Pfam" id="PF12937">
    <property type="entry name" value="F-box-like"/>
    <property type="match status" value="1"/>
</dbReference>
<evidence type="ECO:0000259" key="2">
    <source>
        <dbReference type="Pfam" id="PF12937"/>
    </source>
</evidence>
<evidence type="ECO:0000256" key="1">
    <source>
        <dbReference type="SAM" id="MobiDB-lite"/>
    </source>
</evidence>
<dbReference type="Gene3D" id="1.20.1280.50">
    <property type="match status" value="1"/>
</dbReference>
<dbReference type="OrthoDB" id="3365698at2759"/>
<dbReference type="AlphaFoldDB" id="A0A0D7ABL1"/>
<dbReference type="Proteomes" id="UP000054144">
    <property type="component" value="Unassembled WGS sequence"/>
</dbReference>
<organism evidence="3 4">
    <name type="scientific">Fistulina hepatica ATCC 64428</name>
    <dbReference type="NCBI Taxonomy" id="1128425"/>
    <lineage>
        <taxon>Eukaryota</taxon>
        <taxon>Fungi</taxon>
        <taxon>Dikarya</taxon>
        <taxon>Basidiomycota</taxon>
        <taxon>Agaricomycotina</taxon>
        <taxon>Agaricomycetes</taxon>
        <taxon>Agaricomycetidae</taxon>
        <taxon>Agaricales</taxon>
        <taxon>Fistulinaceae</taxon>
        <taxon>Fistulina</taxon>
    </lineage>
</organism>
<protein>
    <recommendedName>
        <fullName evidence="2">F-box domain-containing protein</fullName>
    </recommendedName>
</protein>
<keyword evidence="4" id="KW-1185">Reference proteome</keyword>
<sequence length="497" mass="55920">MSSSTALCRKSGRKKYGKEDESKQDHSNGPLLYPQNDKLPPEVLAQIFMSGLEANANFMDLRAVPLQVSHVCSSWRYATLCTSSLWSKIVCKNYKCRFTEGVVVGLDRAGHRPLTVDIYYDYKNPGSSSRLLRTLASRSVQWSEFSLTAVRRRWEDDVDQIEGRLPRLTRLFIKGPLSATTLFATAPCLTHVHIETWANPRVKSRLPWSQLVYYHGPAYATYSGTNTVLPLLDSVRICKLTASSNFQPDQMDHGSTTTLPNLVMLHLGTALPAYTLEGIVAPKLEHLCLSLMCITPPLTESVALGDFLSRSSRPLRTLRIDVAYLKDENSITALFSECTGVEELSLWYQYDSRDAMFTIFHVLDPGRSANDTTVFLPRLLHLHCAITDQFSEQTLLEIRGLTTLIRTRAHVSERHLPLEKVDVTGEVTRKRMQAFKDLCNAVAEVKTVTVTWGGPWYGPFDEVDPFQEFESPTPDSELSRQLLVATCEIPDSLHMSI</sequence>
<evidence type="ECO:0000313" key="3">
    <source>
        <dbReference type="EMBL" id="KIY48233.1"/>
    </source>
</evidence>
<feature type="domain" description="F-box" evidence="2">
    <location>
        <begin position="37"/>
        <end position="91"/>
    </location>
</feature>
<name>A0A0D7ABL1_9AGAR</name>
<proteinExistence type="predicted"/>
<dbReference type="Gene3D" id="3.80.10.10">
    <property type="entry name" value="Ribonuclease Inhibitor"/>
    <property type="match status" value="1"/>
</dbReference>
<dbReference type="InterPro" id="IPR032675">
    <property type="entry name" value="LRR_dom_sf"/>
</dbReference>
<feature type="region of interest" description="Disordered" evidence="1">
    <location>
        <begin position="1"/>
        <end position="32"/>
    </location>
</feature>
<dbReference type="InterPro" id="IPR001810">
    <property type="entry name" value="F-box_dom"/>
</dbReference>
<gene>
    <name evidence="3" type="ORF">FISHEDRAFT_73796</name>
</gene>
<reference evidence="3 4" key="1">
    <citation type="journal article" date="2015" name="Fungal Genet. Biol.">
        <title>Evolution of novel wood decay mechanisms in Agaricales revealed by the genome sequences of Fistulina hepatica and Cylindrobasidium torrendii.</title>
        <authorList>
            <person name="Floudas D."/>
            <person name="Held B.W."/>
            <person name="Riley R."/>
            <person name="Nagy L.G."/>
            <person name="Koehler G."/>
            <person name="Ransdell A.S."/>
            <person name="Younus H."/>
            <person name="Chow J."/>
            <person name="Chiniquy J."/>
            <person name="Lipzen A."/>
            <person name="Tritt A."/>
            <person name="Sun H."/>
            <person name="Haridas S."/>
            <person name="LaButti K."/>
            <person name="Ohm R.A."/>
            <person name="Kues U."/>
            <person name="Blanchette R.A."/>
            <person name="Grigoriev I.V."/>
            <person name="Minto R.E."/>
            <person name="Hibbett D.S."/>
        </authorList>
    </citation>
    <scope>NUCLEOTIDE SEQUENCE [LARGE SCALE GENOMIC DNA]</scope>
    <source>
        <strain evidence="3 4">ATCC 64428</strain>
    </source>
</reference>